<dbReference type="Proteomes" id="UP000032702">
    <property type="component" value="Unassembled WGS sequence"/>
</dbReference>
<comment type="caution">
    <text evidence="2">The sequence shown here is derived from an EMBL/GenBank/DDBJ whole genome shotgun (WGS) entry which is preliminary data.</text>
</comment>
<keyword evidence="1" id="KW-1133">Transmembrane helix</keyword>
<protein>
    <submittedName>
        <fullName evidence="2">Uncharacterized protein</fullName>
    </submittedName>
</protein>
<evidence type="ECO:0000313" key="2">
    <source>
        <dbReference type="EMBL" id="EAU62520.1"/>
    </source>
</evidence>
<dbReference type="EMBL" id="AAMD01000229">
    <property type="protein sequence ID" value="EAU62520.1"/>
    <property type="molecule type" value="Genomic_DNA"/>
</dbReference>
<reference evidence="2 3" key="1">
    <citation type="submission" date="2006-04" db="EMBL/GenBank/DDBJ databases">
        <authorList>
            <person name="Nierman W.C."/>
        </authorList>
    </citation>
    <scope>NUCLEOTIDE SEQUENCE [LARGE SCALE GENOMIC DNA]</scope>
    <source>
        <strain evidence="2 3">DW4/3-1</strain>
    </source>
</reference>
<keyword evidence="1" id="KW-0472">Membrane</keyword>
<dbReference type="RefSeq" id="WP_002618996.1">
    <property type="nucleotide sequence ID" value="NC_014623.1"/>
</dbReference>
<evidence type="ECO:0000313" key="3">
    <source>
        <dbReference type="Proteomes" id="UP000032702"/>
    </source>
</evidence>
<organism evidence="2 3">
    <name type="scientific">Stigmatella aurantiaca (strain DW4/3-1)</name>
    <dbReference type="NCBI Taxonomy" id="378806"/>
    <lineage>
        <taxon>Bacteria</taxon>
        <taxon>Pseudomonadati</taxon>
        <taxon>Myxococcota</taxon>
        <taxon>Myxococcia</taxon>
        <taxon>Myxococcales</taxon>
        <taxon>Cystobacterineae</taxon>
        <taxon>Archangiaceae</taxon>
        <taxon>Stigmatella</taxon>
    </lineage>
</organism>
<dbReference type="AlphaFoldDB" id="Q08PW0"/>
<name>Q08PW0_STIAD</name>
<evidence type="ECO:0000256" key="1">
    <source>
        <dbReference type="SAM" id="Phobius"/>
    </source>
</evidence>
<sequence length="99" mass="11063">METTEAITVVMIVGMTCGIPFLGLTLRFCIKPVLETFIRLRETQASAVQVQLLSERVAYLERQLELRGLMERPIPTAVSVQPVAAESFSALAKKEQERI</sequence>
<gene>
    <name evidence="2" type="ORF">STIAU_8211</name>
</gene>
<proteinExistence type="predicted"/>
<dbReference type="OrthoDB" id="5516185at2"/>
<keyword evidence="1" id="KW-0812">Transmembrane</keyword>
<feature type="transmembrane region" description="Helical" evidence="1">
    <location>
        <begin position="6"/>
        <end position="30"/>
    </location>
</feature>
<accession>Q08PW0</accession>